<evidence type="ECO:0000313" key="1">
    <source>
        <dbReference type="Proteomes" id="UP000887576"/>
    </source>
</evidence>
<organism evidence="1 2">
    <name type="scientific">Panagrolaimus sp. JU765</name>
    <dbReference type="NCBI Taxonomy" id="591449"/>
    <lineage>
        <taxon>Eukaryota</taxon>
        <taxon>Metazoa</taxon>
        <taxon>Ecdysozoa</taxon>
        <taxon>Nematoda</taxon>
        <taxon>Chromadorea</taxon>
        <taxon>Rhabditida</taxon>
        <taxon>Tylenchina</taxon>
        <taxon>Panagrolaimomorpha</taxon>
        <taxon>Panagrolaimoidea</taxon>
        <taxon>Panagrolaimidae</taxon>
        <taxon>Panagrolaimus</taxon>
    </lineage>
</organism>
<dbReference type="Proteomes" id="UP000887576">
    <property type="component" value="Unplaced"/>
</dbReference>
<proteinExistence type="predicted"/>
<reference evidence="2" key="1">
    <citation type="submission" date="2022-11" db="UniProtKB">
        <authorList>
            <consortium name="WormBaseParasite"/>
        </authorList>
    </citation>
    <scope>IDENTIFICATION</scope>
</reference>
<dbReference type="WBParaSite" id="JU765_v2.g14036.t1">
    <property type="protein sequence ID" value="JU765_v2.g14036.t1"/>
    <property type="gene ID" value="JU765_v2.g14036"/>
</dbReference>
<protein>
    <submittedName>
        <fullName evidence="2">Chondroitin proteoglycan 4 domain-containing protein</fullName>
    </submittedName>
</protein>
<accession>A0AC34Q9A3</accession>
<evidence type="ECO:0000313" key="2">
    <source>
        <dbReference type="WBParaSite" id="JU765_v2.g14036.t1"/>
    </source>
</evidence>
<name>A0AC34Q9A3_9BILA</name>
<sequence length="312" mass="35010">MAIILGFWESVEAKCLNLCTDNFKTSMVQILGGSSHSEAELLAPFHSIIAKSRTNSAANRKVEWICFAVKKFDECANKCPANNAKTMRMASILQWNTICNESKQNSKAFAEFVSCERHHIDKTSKKCHFMKVNEQMPLKDFCKQLVGYSHCYASVPFECSTRATEVWLRLNHAIQKSFNVLLQLSAQHLRLPNECELTMATTLPAGILSTASPILSTVSTTTTTEMPPETTTTPSPTPLYHDDKSTADDYTGARLRRRRPIRRIVDRIDSRNRRCRPSHGIHGFVGSVGGSAKFRDLNHGFALTRCLLRALK</sequence>